<keyword evidence="1" id="KW-0812">Transmembrane</keyword>
<dbReference type="SMART" id="SM00327">
    <property type="entry name" value="VWA"/>
    <property type="match status" value="1"/>
</dbReference>
<dbReference type="PROSITE" id="PS50234">
    <property type="entry name" value="VWFA"/>
    <property type="match status" value="1"/>
</dbReference>
<dbReference type="InterPro" id="IPR002035">
    <property type="entry name" value="VWF_A"/>
</dbReference>
<evidence type="ECO:0000259" key="2">
    <source>
        <dbReference type="PROSITE" id="PS50234"/>
    </source>
</evidence>
<dbReference type="EMBL" id="ASHR01000030">
    <property type="protein sequence ID" value="ERG63736.1"/>
    <property type="molecule type" value="Genomic_DNA"/>
</dbReference>
<keyword evidence="1" id="KW-1133">Transmembrane helix</keyword>
<protein>
    <recommendedName>
        <fullName evidence="2">VWFA domain-containing protein</fullName>
    </recommendedName>
</protein>
<dbReference type="InterPro" id="IPR036465">
    <property type="entry name" value="vWFA_dom_sf"/>
</dbReference>
<dbReference type="AlphaFoldDB" id="U1MPB5"/>
<organism evidence="3 4">
    <name type="scientific">Agrococcus pavilionensis RW1</name>
    <dbReference type="NCBI Taxonomy" id="1330458"/>
    <lineage>
        <taxon>Bacteria</taxon>
        <taxon>Bacillati</taxon>
        <taxon>Actinomycetota</taxon>
        <taxon>Actinomycetes</taxon>
        <taxon>Micrococcales</taxon>
        <taxon>Microbacteriaceae</taxon>
        <taxon>Agrococcus</taxon>
    </lineage>
</organism>
<comment type="caution">
    <text evidence="3">The sequence shown here is derived from an EMBL/GenBank/DDBJ whole genome shotgun (WGS) entry which is preliminary data.</text>
</comment>
<gene>
    <name evidence="3" type="ORF">L332_04615</name>
</gene>
<dbReference type="Gene3D" id="3.40.50.410">
    <property type="entry name" value="von Willebrand factor, type A domain"/>
    <property type="match status" value="1"/>
</dbReference>
<evidence type="ECO:0000313" key="4">
    <source>
        <dbReference type="Proteomes" id="UP000016462"/>
    </source>
</evidence>
<dbReference type="Proteomes" id="UP000016462">
    <property type="component" value="Unassembled WGS sequence"/>
</dbReference>
<proteinExistence type="predicted"/>
<dbReference type="SUPFAM" id="SSF53300">
    <property type="entry name" value="vWA-like"/>
    <property type="match status" value="1"/>
</dbReference>
<evidence type="ECO:0000313" key="3">
    <source>
        <dbReference type="EMBL" id="ERG63736.1"/>
    </source>
</evidence>
<accession>U1MPB5</accession>
<dbReference type="OrthoDB" id="9814325at2"/>
<dbReference type="Pfam" id="PF13519">
    <property type="entry name" value="VWA_2"/>
    <property type="match status" value="1"/>
</dbReference>
<sequence>MEGEAVITFHPTLPVVVAIVGALALALCVWQLIAVRGRRIAWLRRSLLVALAVAMAFRPALPGGEVPTASISARVFVVVDTSQSVAAEDWGSEPRLAGMQEDVVEIARSFAGADISVISFDSQALLRVPLTDDGSAVIEMVRALRPEIAQQSRGTSVAAGRDLLRTELERSAAADPGSPAIVFYLGDGEHTAEEPPQSFADVGALVDRGLVLGYGTEQGGRMRVSSFNPNEDRYLQDPAGGDAVSRIDEGQLRSIASELGVSYLHRQPGLPLSDALGPMAALDGAANLDRTEEARLEVAWVLGLPIALLLAWEGLSLARSLRSTRGILRTEAP</sequence>
<dbReference type="RefSeq" id="WP_021011192.1">
    <property type="nucleotide sequence ID" value="NZ_ASHR01000030.1"/>
</dbReference>
<keyword evidence="1" id="KW-0472">Membrane</keyword>
<reference evidence="3 4" key="1">
    <citation type="journal article" date="2013" name="Genome Announc.">
        <title>First draft genome sequence from a member of the genus agrococcus, isolated from modern microbialites.</title>
        <authorList>
            <person name="White R.A.III."/>
            <person name="Grassa C.J."/>
            <person name="Suttle C.A."/>
        </authorList>
    </citation>
    <scope>NUCLEOTIDE SEQUENCE [LARGE SCALE GENOMIC DNA]</scope>
    <source>
        <strain evidence="3 4">RW1</strain>
    </source>
</reference>
<feature type="transmembrane region" description="Helical" evidence="1">
    <location>
        <begin position="12"/>
        <end position="35"/>
    </location>
</feature>
<keyword evidence="4" id="KW-1185">Reference proteome</keyword>
<feature type="domain" description="VWFA" evidence="2">
    <location>
        <begin position="74"/>
        <end position="259"/>
    </location>
</feature>
<name>U1MPB5_9MICO</name>
<evidence type="ECO:0000256" key="1">
    <source>
        <dbReference type="SAM" id="Phobius"/>
    </source>
</evidence>